<feature type="domain" description="P-type ATPase A" evidence="8">
    <location>
        <begin position="126"/>
        <end position="223"/>
    </location>
</feature>
<evidence type="ECO:0000259" key="8">
    <source>
        <dbReference type="Pfam" id="PF00122"/>
    </source>
</evidence>
<dbReference type="SUPFAM" id="SSF81653">
    <property type="entry name" value="Calcium ATPase, transduction domain A"/>
    <property type="match status" value="1"/>
</dbReference>
<dbReference type="Pfam" id="PF00702">
    <property type="entry name" value="Hydrolase"/>
    <property type="match status" value="1"/>
</dbReference>
<dbReference type="PRINTS" id="PR00120">
    <property type="entry name" value="HATPASE"/>
</dbReference>
<feature type="transmembrane region" description="Helical" evidence="7">
    <location>
        <begin position="795"/>
        <end position="816"/>
    </location>
</feature>
<evidence type="ECO:0000256" key="1">
    <source>
        <dbReference type="ARBA" id="ARBA00004141"/>
    </source>
</evidence>
<evidence type="ECO:0000256" key="6">
    <source>
        <dbReference type="SAM" id="MobiDB-lite"/>
    </source>
</evidence>
<dbReference type="SUPFAM" id="SSF81665">
    <property type="entry name" value="Calcium ATPase, transmembrane domain M"/>
    <property type="match status" value="1"/>
</dbReference>
<dbReference type="InterPro" id="IPR008250">
    <property type="entry name" value="ATPase_P-typ_transduc_dom_A_sf"/>
</dbReference>
<dbReference type="SUPFAM" id="SSF56784">
    <property type="entry name" value="HAD-like"/>
    <property type="match status" value="1"/>
</dbReference>
<reference evidence="9" key="2">
    <citation type="journal article" date="2021" name="PeerJ">
        <title>Extensive microbial diversity within the chicken gut microbiome revealed by metagenomics and culture.</title>
        <authorList>
            <person name="Gilroy R."/>
            <person name="Ravi A."/>
            <person name="Getino M."/>
            <person name="Pursley I."/>
            <person name="Horton D.L."/>
            <person name="Alikhan N.F."/>
            <person name="Baker D."/>
            <person name="Gharbi K."/>
            <person name="Hall N."/>
            <person name="Watson M."/>
            <person name="Adriaenssens E.M."/>
            <person name="Foster-Nyarko E."/>
            <person name="Jarju S."/>
            <person name="Secka A."/>
            <person name="Antonio M."/>
            <person name="Oren A."/>
            <person name="Chaudhuri R.R."/>
            <person name="La Ragione R."/>
            <person name="Hildebrand F."/>
            <person name="Pallen M.J."/>
        </authorList>
    </citation>
    <scope>NUCLEOTIDE SEQUENCE</scope>
    <source>
        <strain evidence="9">9366</strain>
    </source>
</reference>
<gene>
    <name evidence="9" type="ORF">IAB07_06105</name>
</gene>
<keyword evidence="3" id="KW-1278">Translocase</keyword>
<feature type="transmembrane region" description="Helical" evidence="7">
    <location>
        <begin position="655"/>
        <end position="672"/>
    </location>
</feature>
<feature type="transmembrane region" description="Helical" evidence="7">
    <location>
        <begin position="722"/>
        <end position="743"/>
    </location>
</feature>
<dbReference type="AlphaFoldDB" id="A0A9D1SKV1"/>
<dbReference type="InterPro" id="IPR059000">
    <property type="entry name" value="ATPase_P-type_domA"/>
</dbReference>
<dbReference type="SFLD" id="SFLDF00027">
    <property type="entry name" value="p-type_atpase"/>
    <property type="match status" value="1"/>
</dbReference>
<sequence>MGRWSELKLLKARNKKKEGSRSHKNAERFSPDIRVGLVPEQVAQRAEENLVNIKPINRAKSYPRIIFENIFSFCNIVTLFLMILLVCIGAADYALSSSIIIISMAIGMIQEIKAKRSVEKLSLTVESTCKVIRGGEQSEISTKELVLDDVYLAEAGAQVPVDSVVAEGYVEVDESILTGEAVPVRRREGENIYAGSIVMEGQAVVRADRVGKDCYIESIARAARKVERPKSRIFTSINNFIKVATVILAVLAVILTVSQRLAAESNDWGSWKQTIITVSSSIIGMIPVGMFVMMSTALAVSVLRLSKHSALPQDLYGVEMLARVDTLLLDKTGTITSGELEVVDVKTLAECPVELKDLMCTFSEATKDKKSTARALDKKFEGGKILSFTDALSFSSERKYSAVTLEGGDSYLLGAPEYVTALSAEAKSFLSEQAQKGRRSVLLARFEGAISDALPEKTAPLCIFILEDKLRTDVRSTLAWFYQNDVDVKIISGDDPETVANIAEKTGVYNAEKWVNCRGLSAKQLEEKAEEAVVFGRVSPDQKRDIVRSLQKKGRTVGMIGDGVNDVKALRESDCSISFASANEVARNISRIILTDNDFGTLPVIVNEGRSVIGNIEKVSALYIMKNIAIMVLTLAFAIAGFIDPTISYPLSTKQLLLIEFFVIGVPSLAFAMKKGNARRVTGNFMRNVLKNALPASLALIAAVAIAYPLGKAGVFASTDEAYVVSITGMALSFTGFACLLVISMPPDKFRLAVTGVMFGVAIAAIYADYHLIGSWLGADETFLGMVPLSAAADAGWIALAAVAGLAVELAAMVAARAVERRWGAKLDEKLLEAQNRLRASRERVREKLKQKSEQKQQKKQEKK</sequence>
<dbReference type="PANTHER" id="PTHR42861">
    <property type="entry name" value="CALCIUM-TRANSPORTING ATPASE"/>
    <property type="match status" value="1"/>
</dbReference>
<dbReference type="Gene3D" id="3.40.50.1000">
    <property type="entry name" value="HAD superfamily/HAD-like"/>
    <property type="match status" value="1"/>
</dbReference>
<comment type="subcellular location">
    <subcellularLocation>
        <location evidence="1">Membrane</location>
        <topology evidence="1">Multi-pass membrane protein</topology>
    </subcellularLocation>
</comment>
<evidence type="ECO:0000256" key="5">
    <source>
        <dbReference type="ARBA" id="ARBA00023136"/>
    </source>
</evidence>
<evidence type="ECO:0000313" key="10">
    <source>
        <dbReference type="Proteomes" id="UP000824145"/>
    </source>
</evidence>
<proteinExistence type="predicted"/>
<dbReference type="Gene3D" id="1.20.1110.10">
    <property type="entry name" value="Calcium-transporting ATPase, transmembrane domain"/>
    <property type="match status" value="1"/>
</dbReference>
<protein>
    <submittedName>
        <fullName evidence="9">HAD-IC family P-type ATPase</fullName>
    </submittedName>
</protein>
<dbReference type="GO" id="GO:0016020">
    <property type="term" value="C:membrane"/>
    <property type="evidence" value="ECO:0007669"/>
    <property type="project" value="UniProtKB-SubCell"/>
</dbReference>
<keyword evidence="4 7" id="KW-1133">Transmembrane helix</keyword>
<dbReference type="NCBIfam" id="TIGR01494">
    <property type="entry name" value="ATPase_P-type"/>
    <property type="match status" value="2"/>
</dbReference>
<feature type="transmembrane region" description="Helical" evidence="7">
    <location>
        <begin position="282"/>
        <end position="303"/>
    </location>
</feature>
<dbReference type="InterPro" id="IPR036412">
    <property type="entry name" value="HAD-like_sf"/>
</dbReference>
<organism evidence="9 10">
    <name type="scientific">Candidatus Caccalectryoclostridium excrementigallinarum</name>
    <dbReference type="NCBI Taxonomy" id="2840710"/>
    <lineage>
        <taxon>Bacteria</taxon>
        <taxon>Bacillati</taxon>
        <taxon>Bacillota</taxon>
        <taxon>Clostridia</taxon>
        <taxon>Christensenellales</taxon>
        <taxon>Christensenellaceae</taxon>
        <taxon>Christensenellaceae incertae sedis</taxon>
        <taxon>Candidatus Caccalectryoclostridium</taxon>
    </lineage>
</organism>
<dbReference type="SFLD" id="SFLDS00003">
    <property type="entry name" value="Haloacid_Dehalogenase"/>
    <property type="match status" value="1"/>
</dbReference>
<dbReference type="Pfam" id="PF00122">
    <property type="entry name" value="E1-E2_ATPase"/>
    <property type="match status" value="1"/>
</dbReference>
<dbReference type="InterPro" id="IPR023299">
    <property type="entry name" value="ATPase_P-typ_cyto_dom_N"/>
</dbReference>
<keyword evidence="5 7" id="KW-0472">Membrane</keyword>
<accession>A0A9D1SKV1</accession>
<dbReference type="InterPro" id="IPR023298">
    <property type="entry name" value="ATPase_P-typ_TM_dom_sf"/>
</dbReference>
<dbReference type="Proteomes" id="UP000824145">
    <property type="component" value="Unassembled WGS sequence"/>
</dbReference>
<dbReference type="InterPro" id="IPR018303">
    <property type="entry name" value="ATPase_P-typ_P_site"/>
</dbReference>
<evidence type="ECO:0000256" key="4">
    <source>
        <dbReference type="ARBA" id="ARBA00022989"/>
    </source>
</evidence>
<evidence type="ECO:0000256" key="2">
    <source>
        <dbReference type="ARBA" id="ARBA00022692"/>
    </source>
</evidence>
<keyword evidence="2 7" id="KW-0812">Transmembrane</keyword>
<dbReference type="InterPro" id="IPR023214">
    <property type="entry name" value="HAD_sf"/>
</dbReference>
<feature type="transmembrane region" description="Helical" evidence="7">
    <location>
        <begin position="240"/>
        <end position="262"/>
    </location>
</feature>
<evidence type="ECO:0000313" key="9">
    <source>
        <dbReference type="EMBL" id="HIU63322.1"/>
    </source>
</evidence>
<dbReference type="EMBL" id="DVNJ01000032">
    <property type="protein sequence ID" value="HIU63322.1"/>
    <property type="molecule type" value="Genomic_DNA"/>
</dbReference>
<dbReference type="Gene3D" id="2.70.150.10">
    <property type="entry name" value="Calcium-transporting ATPase, cytoplasmic transduction domain A"/>
    <property type="match status" value="1"/>
</dbReference>
<feature type="transmembrane region" description="Helical" evidence="7">
    <location>
        <begin position="70"/>
        <end position="91"/>
    </location>
</feature>
<dbReference type="PRINTS" id="PR00119">
    <property type="entry name" value="CATATPASE"/>
</dbReference>
<feature type="transmembrane region" description="Helical" evidence="7">
    <location>
        <begin position="750"/>
        <end position="768"/>
    </location>
</feature>
<dbReference type="GO" id="GO:0016887">
    <property type="term" value="F:ATP hydrolysis activity"/>
    <property type="evidence" value="ECO:0007669"/>
    <property type="project" value="InterPro"/>
</dbReference>
<feature type="transmembrane region" description="Helical" evidence="7">
    <location>
        <begin position="623"/>
        <end position="643"/>
    </location>
</feature>
<dbReference type="InterPro" id="IPR044492">
    <property type="entry name" value="P_typ_ATPase_HD_dom"/>
</dbReference>
<feature type="region of interest" description="Disordered" evidence="6">
    <location>
        <begin position="841"/>
        <end position="864"/>
    </location>
</feature>
<feature type="transmembrane region" description="Helical" evidence="7">
    <location>
        <begin position="97"/>
        <end position="114"/>
    </location>
</feature>
<dbReference type="SFLD" id="SFLDG00002">
    <property type="entry name" value="C1.7:_P-type_atpase_like"/>
    <property type="match status" value="1"/>
</dbReference>
<name>A0A9D1SKV1_9FIRM</name>
<dbReference type="GO" id="GO:0005524">
    <property type="term" value="F:ATP binding"/>
    <property type="evidence" value="ECO:0007669"/>
    <property type="project" value="InterPro"/>
</dbReference>
<dbReference type="Gene3D" id="3.40.1110.10">
    <property type="entry name" value="Calcium-transporting ATPase, cytoplasmic domain N"/>
    <property type="match status" value="1"/>
</dbReference>
<feature type="transmembrane region" description="Helical" evidence="7">
    <location>
        <begin position="693"/>
        <end position="710"/>
    </location>
</feature>
<evidence type="ECO:0000256" key="3">
    <source>
        <dbReference type="ARBA" id="ARBA00022967"/>
    </source>
</evidence>
<evidence type="ECO:0000256" key="7">
    <source>
        <dbReference type="SAM" id="Phobius"/>
    </source>
</evidence>
<reference evidence="9" key="1">
    <citation type="submission" date="2020-10" db="EMBL/GenBank/DDBJ databases">
        <authorList>
            <person name="Gilroy R."/>
        </authorList>
    </citation>
    <scope>NUCLEOTIDE SEQUENCE</scope>
    <source>
        <strain evidence="9">9366</strain>
    </source>
</reference>
<dbReference type="PROSITE" id="PS00154">
    <property type="entry name" value="ATPASE_E1_E2"/>
    <property type="match status" value="1"/>
</dbReference>
<comment type="caution">
    <text evidence="9">The sequence shown here is derived from an EMBL/GenBank/DDBJ whole genome shotgun (WGS) entry which is preliminary data.</text>
</comment>
<dbReference type="InterPro" id="IPR001757">
    <property type="entry name" value="P_typ_ATPase"/>
</dbReference>